<evidence type="ECO:0000256" key="11">
    <source>
        <dbReference type="SAM" id="Phobius"/>
    </source>
</evidence>
<dbReference type="InterPro" id="IPR011701">
    <property type="entry name" value="MFS"/>
</dbReference>
<dbReference type="CDD" id="cd17369">
    <property type="entry name" value="MFS_ShiA_like"/>
    <property type="match status" value="1"/>
</dbReference>
<proteinExistence type="inferred from homology"/>
<evidence type="ECO:0000256" key="6">
    <source>
        <dbReference type="ARBA" id="ARBA00022847"/>
    </source>
</evidence>
<dbReference type="GO" id="GO:0015293">
    <property type="term" value="F:symporter activity"/>
    <property type="evidence" value="ECO:0007669"/>
    <property type="project" value="UniProtKB-KW"/>
</dbReference>
<reference evidence="13 14" key="1">
    <citation type="submission" date="2016-07" db="EMBL/GenBank/DDBJ databases">
        <title>Draft genome sequence of Prauserella sp. YIM 121212, isolated from alkaline soil.</title>
        <authorList>
            <person name="Ruckert C."/>
            <person name="Albersmeier A."/>
            <person name="Jiang C.-L."/>
            <person name="Jiang Y."/>
            <person name="Kalinowski J."/>
            <person name="Schneider O."/>
            <person name="Winkler A."/>
            <person name="Zotchev S.B."/>
        </authorList>
    </citation>
    <scope>NUCLEOTIDE SEQUENCE [LARGE SCALE GENOMIC DNA]</scope>
    <source>
        <strain evidence="13 14">YIM 121212</strain>
    </source>
</reference>
<feature type="transmembrane region" description="Helical" evidence="11">
    <location>
        <begin position="242"/>
        <end position="261"/>
    </location>
</feature>
<protein>
    <recommendedName>
        <fullName evidence="10">Putative proline/betaine transporter</fullName>
    </recommendedName>
</protein>
<keyword evidence="4" id="KW-1003">Cell membrane</keyword>
<evidence type="ECO:0000256" key="1">
    <source>
        <dbReference type="ARBA" id="ARBA00004651"/>
    </source>
</evidence>
<dbReference type="InterPro" id="IPR036259">
    <property type="entry name" value="MFS_trans_sf"/>
</dbReference>
<feature type="transmembrane region" description="Helical" evidence="11">
    <location>
        <begin position="267"/>
        <end position="286"/>
    </location>
</feature>
<dbReference type="Gene3D" id="1.20.1250.20">
    <property type="entry name" value="MFS general substrate transporter like domains"/>
    <property type="match status" value="1"/>
</dbReference>
<comment type="similarity">
    <text evidence="2">Belongs to the major facilitator superfamily. Metabolite:H+ Symporter (MHS) family (TC 2.A.1.6) family.</text>
</comment>
<keyword evidence="3" id="KW-0813">Transport</keyword>
<evidence type="ECO:0000313" key="13">
    <source>
        <dbReference type="EMBL" id="PXY36937.1"/>
    </source>
</evidence>
<comment type="caution">
    <text evidence="13">The sequence shown here is derived from an EMBL/GenBank/DDBJ whole genome shotgun (WGS) entry which is preliminary data.</text>
</comment>
<dbReference type="GO" id="GO:0005886">
    <property type="term" value="C:plasma membrane"/>
    <property type="evidence" value="ECO:0007669"/>
    <property type="project" value="UniProtKB-SubCell"/>
</dbReference>
<feature type="transmembrane region" description="Helical" evidence="11">
    <location>
        <begin position="176"/>
        <end position="195"/>
    </location>
</feature>
<gene>
    <name evidence="13" type="ORF">BA062_12560</name>
</gene>
<keyword evidence="7 11" id="KW-1133">Transmembrane helix</keyword>
<evidence type="ECO:0000256" key="9">
    <source>
        <dbReference type="ARBA" id="ARBA00037295"/>
    </source>
</evidence>
<dbReference type="SUPFAM" id="SSF103473">
    <property type="entry name" value="MFS general substrate transporter"/>
    <property type="match status" value="1"/>
</dbReference>
<dbReference type="InterPro" id="IPR020846">
    <property type="entry name" value="MFS_dom"/>
</dbReference>
<dbReference type="PANTHER" id="PTHR43045:SF1">
    <property type="entry name" value="SHIKIMATE TRANSPORTER"/>
    <property type="match status" value="1"/>
</dbReference>
<dbReference type="PROSITE" id="PS50850">
    <property type="entry name" value="MFS"/>
    <property type="match status" value="1"/>
</dbReference>
<feature type="transmembrane region" description="Helical" evidence="11">
    <location>
        <begin position="42"/>
        <end position="65"/>
    </location>
</feature>
<evidence type="ECO:0000256" key="2">
    <source>
        <dbReference type="ARBA" id="ARBA00008240"/>
    </source>
</evidence>
<dbReference type="Proteomes" id="UP000247892">
    <property type="component" value="Unassembled WGS sequence"/>
</dbReference>
<evidence type="ECO:0000256" key="8">
    <source>
        <dbReference type="ARBA" id="ARBA00023136"/>
    </source>
</evidence>
<dbReference type="AlphaFoldDB" id="A0A318LWS0"/>
<keyword evidence="5 11" id="KW-0812">Transmembrane</keyword>
<comment type="subcellular location">
    <subcellularLocation>
        <location evidence="1">Cell membrane</location>
        <topology evidence="1">Multi-pass membrane protein</topology>
    </subcellularLocation>
</comment>
<feature type="transmembrane region" description="Helical" evidence="11">
    <location>
        <begin position="12"/>
        <end position="30"/>
    </location>
</feature>
<accession>A0A318LWS0</accession>
<evidence type="ECO:0000256" key="4">
    <source>
        <dbReference type="ARBA" id="ARBA00022475"/>
    </source>
</evidence>
<comment type="function">
    <text evidence="9">May be a proton symporter involved in the uptake of osmolytes such as proline and glycine betaine.</text>
</comment>
<name>A0A318LWS0_9PSEU</name>
<feature type="domain" description="Major facilitator superfamily (MFS) profile" evidence="12">
    <location>
        <begin position="4"/>
        <end position="417"/>
    </location>
</feature>
<evidence type="ECO:0000259" key="12">
    <source>
        <dbReference type="PROSITE" id="PS50850"/>
    </source>
</evidence>
<keyword evidence="8 11" id="KW-0472">Membrane</keyword>
<feature type="transmembrane region" description="Helical" evidence="11">
    <location>
        <begin position="323"/>
        <end position="341"/>
    </location>
</feature>
<keyword evidence="6" id="KW-0769">Symport</keyword>
<keyword evidence="14" id="KW-1185">Reference proteome</keyword>
<dbReference type="PANTHER" id="PTHR43045">
    <property type="entry name" value="SHIKIMATE TRANSPORTER"/>
    <property type="match status" value="1"/>
</dbReference>
<evidence type="ECO:0000256" key="5">
    <source>
        <dbReference type="ARBA" id="ARBA00022692"/>
    </source>
</evidence>
<evidence type="ECO:0000256" key="7">
    <source>
        <dbReference type="ARBA" id="ARBA00022989"/>
    </source>
</evidence>
<feature type="transmembrane region" description="Helical" evidence="11">
    <location>
        <begin position="390"/>
        <end position="412"/>
    </location>
</feature>
<evidence type="ECO:0000256" key="3">
    <source>
        <dbReference type="ARBA" id="ARBA00022448"/>
    </source>
</evidence>
<evidence type="ECO:0000256" key="10">
    <source>
        <dbReference type="ARBA" id="ARBA00039918"/>
    </source>
</evidence>
<sequence>MRKVALTSSAGAIVEWYDFFLYAAAASIVFDKLFFPSLDPTAGLLASLATYAVGFVSRPIGALLFGNLGDRVGRKSMLVWTMAIMGGGTFLIGCLPGYDTIGVAAPILLIVLRVAQGLGLGGEYGGAVLMVVENAPDRRRGFYGSLVQIGVPAGIILSSAAMAVVTSLDEDVLLSWAWRVPFLLSALIIIPAVVIRSQLHETRFFRAARDSAASRRAPMAEVVTKWWGTSLKVVGARIAESANLFIFATFPATFIGSFTDIPHPESVVLTGSLIGAVLSLALLPACATLSDRIGRKPVYLAGAAVMAVDGLIFFELVKTGSAPMIWLGTIIAYVAMSLMYGPQAAYFSELFPTNIRYSGVSLGQQFGGVLGGSLAPIIVVSLLNVAGEGVYWPVVAYIVGIAAITALSVLLLPETRRRKLG</sequence>
<dbReference type="Pfam" id="PF07690">
    <property type="entry name" value="MFS_1"/>
    <property type="match status" value="1"/>
</dbReference>
<feature type="transmembrane region" description="Helical" evidence="11">
    <location>
        <begin position="362"/>
        <end position="384"/>
    </location>
</feature>
<feature type="transmembrane region" description="Helical" evidence="11">
    <location>
        <begin position="77"/>
        <end position="98"/>
    </location>
</feature>
<feature type="transmembrane region" description="Helical" evidence="11">
    <location>
        <begin position="142"/>
        <end position="164"/>
    </location>
</feature>
<dbReference type="FunFam" id="1.20.1250.20:FF:000001">
    <property type="entry name" value="Dicarboxylate MFS transporter"/>
    <property type="match status" value="1"/>
</dbReference>
<evidence type="ECO:0000313" key="14">
    <source>
        <dbReference type="Proteomes" id="UP000247892"/>
    </source>
</evidence>
<organism evidence="13 14">
    <name type="scientific">Prauserella flavalba</name>
    <dbReference type="NCBI Taxonomy" id="1477506"/>
    <lineage>
        <taxon>Bacteria</taxon>
        <taxon>Bacillati</taxon>
        <taxon>Actinomycetota</taxon>
        <taxon>Actinomycetes</taxon>
        <taxon>Pseudonocardiales</taxon>
        <taxon>Pseudonocardiaceae</taxon>
        <taxon>Prauserella</taxon>
    </lineage>
</organism>
<feature type="transmembrane region" description="Helical" evidence="11">
    <location>
        <begin position="298"/>
        <end position="317"/>
    </location>
</feature>
<feature type="transmembrane region" description="Helical" evidence="11">
    <location>
        <begin position="104"/>
        <end position="130"/>
    </location>
</feature>
<dbReference type="EMBL" id="MASU01000005">
    <property type="protein sequence ID" value="PXY36937.1"/>
    <property type="molecule type" value="Genomic_DNA"/>
</dbReference>